<protein>
    <submittedName>
        <fullName evidence="1">TIGR03643 family protein</fullName>
    </submittedName>
</protein>
<gene>
    <name evidence="1" type="ORF">SAMN05660964_03254</name>
</gene>
<reference evidence="1 2" key="1">
    <citation type="submission" date="2016-10" db="EMBL/GenBank/DDBJ databases">
        <authorList>
            <person name="de Groot N.N."/>
        </authorList>
    </citation>
    <scope>NUCLEOTIDE SEQUENCE [LARGE SCALE GENOMIC DNA]</scope>
    <source>
        <strain evidence="1 2">DSM 21228</strain>
    </source>
</reference>
<keyword evidence="2" id="KW-1185">Reference proteome</keyword>
<name>A0A1H4G312_9GAMM</name>
<proteinExistence type="predicted"/>
<organism evidence="1 2">
    <name type="scientific">Thiothrix caldifontis</name>
    <dbReference type="NCBI Taxonomy" id="525918"/>
    <lineage>
        <taxon>Bacteria</taxon>
        <taxon>Pseudomonadati</taxon>
        <taxon>Pseudomonadota</taxon>
        <taxon>Gammaproteobacteria</taxon>
        <taxon>Thiotrichales</taxon>
        <taxon>Thiotrichaceae</taxon>
        <taxon>Thiothrix</taxon>
    </lineage>
</organism>
<dbReference type="OrthoDB" id="289296at2"/>
<dbReference type="STRING" id="525918.SAMN05660964_03254"/>
<dbReference type="Proteomes" id="UP000199397">
    <property type="component" value="Unassembled WGS sequence"/>
</dbReference>
<dbReference type="Pfam" id="PF10985">
    <property type="entry name" value="DUF2805"/>
    <property type="match status" value="1"/>
</dbReference>
<evidence type="ECO:0000313" key="2">
    <source>
        <dbReference type="Proteomes" id="UP000199397"/>
    </source>
</evidence>
<dbReference type="EMBL" id="FNQP01000027">
    <property type="protein sequence ID" value="SEB03979.1"/>
    <property type="molecule type" value="Genomic_DNA"/>
</dbReference>
<evidence type="ECO:0000313" key="1">
    <source>
        <dbReference type="EMBL" id="SEB03979.1"/>
    </source>
</evidence>
<sequence>MKLYKTAFNDADLSRIVEMAWEDRTPFEAINTLYGLNETAVIDLMRQQMQPSSFRMWRKRMAGRTTKHLGKRGFLVGRFVCPSQRTR</sequence>
<dbReference type="AlphaFoldDB" id="A0A1H4G312"/>
<dbReference type="NCBIfam" id="TIGR03643">
    <property type="entry name" value="TIGR03643 family protein"/>
    <property type="match status" value="1"/>
</dbReference>
<dbReference type="InterPro" id="IPR019882">
    <property type="entry name" value="CHP03643"/>
</dbReference>
<dbReference type="RefSeq" id="WP_093070305.1">
    <property type="nucleotide sequence ID" value="NZ_FNQP01000027.1"/>
</dbReference>
<accession>A0A1H4G312</accession>